<dbReference type="Proteomes" id="UP001162060">
    <property type="component" value="Unassembled WGS sequence"/>
</dbReference>
<dbReference type="EMBL" id="CAKLBY020000066">
    <property type="protein sequence ID" value="CAK7922789.1"/>
    <property type="molecule type" value="Genomic_DNA"/>
</dbReference>
<dbReference type="AlphaFoldDB" id="A0AAV1TKF1"/>
<gene>
    <name evidence="1" type="ORF">PM001_LOCUS7960</name>
</gene>
<proteinExistence type="predicted"/>
<comment type="caution">
    <text evidence="1">The sequence shown here is derived from an EMBL/GenBank/DDBJ whole genome shotgun (WGS) entry which is preliminary data.</text>
</comment>
<organism evidence="1 2">
    <name type="scientific">Peronospora matthiolae</name>
    <dbReference type="NCBI Taxonomy" id="2874970"/>
    <lineage>
        <taxon>Eukaryota</taxon>
        <taxon>Sar</taxon>
        <taxon>Stramenopiles</taxon>
        <taxon>Oomycota</taxon>
        <taxon>Peronosporomycetes</taxon>
        <taxon>Peronosporales</taxon>
        <taxon>Peronosporaceae</taxon>
        <taxon>Peronospora</taxon>
    </lineage>
</organism>
<evidence type="ECO:0000313" key="1">
    <source>
        <dbReference type="EMBL" id="CAK7922789.1"/>
    </source>
</evidence>
<accession>A0AAV1TKF1</accession>
<reference evidence="1" key="1">
    <citation type="submission" date="2024-01" db="EMBL/GenBank/DDBJ databases">
        <authorList>
            <person name="Webb A."/>
        </authorList>
    </citation>
    <scope>NUCLEOTIDE SEQUENCE</scope>
    <source>
        <strain evidence="1">Pm1</strain>
    </source>
</reference>
<name>A0AAV1TKF1_9STRA</name>
<sequence length="41" mass="4336">MDSFAGSGTWPHNGGRPPKAKTRALIACFIFVALAVMESLS</sequence>
<evidence type="ECO:0000313" key="2">
    <source>
        <dbReference type="Proteomes" id="UP001162060"/>
    </source>
</evidence>
<protein>
    <submittedName>
        <fullName evidence="1">Uncharacterized protein</fullName>
    </submittedName>
</protein>